<accession>A0AAV5JV60</accession>
<dbReference type="AlphaFoldDB" id="A0AAV5JV60"/>
<proteinExistence type="predicted"/>
<name>A0AAV5JV60_9ROSI</name>
<dbReference type="Proteomes" id="UP001054252">
    <property type="component" value="Unassembled WGS sequence"/>
</dbReference>
<comment type="caution">
    <text evidence="1">The sequence shown here is derived from an EMBL/GenBank/DDBJ whole genome shotgun (WGS) entry which is preliminary data.</text>
</comment>
<evidence type="ECO:0000313" key="1">
    <source>
        <dbReference type="EMBL" id="GKV15254.1"/>
    </source>
</evidence>
<reference evidence="1 2" key="1">
    <citation type="journal article" date="2021" name="Commun. Biol.">
        <title>The genome of Shorea leprosula (Dipterocarpaceae) highlights the ecological relevance of drought in aseasonal tropical rainforests.</title>
        <authorList>
            <person name="Ng K.K.S."/>
            <person name="Kobayashi M.J."/>
            <person name="Fawcett J.A."/>
            <person name="Hatakeyama M."/>
            <person name="Paape T."/>
            <person name="Ng C.H."/>
            <person name="Ang C.C."/>
            <person name="Tnah L.H."/>
            <person name="Lee C.T."/>
            <person name="Nishiyama T."/>
            <person name="Sese J."/>
            <person name="O'Brien M.J."/>
            <person name="Copetti D."/>
            <person name="Mohd Noor M.I."/>
            <person name="Ong R.C."/>
            <person name="Putra M."/>
            <person name="Sireger I.Z."/>
            <person name="Indrioko S."/>
            <person name="Kosugi Y."/>
            <person name="Izuno A."/>
            <person name="Isagi Y."/>
            <person name="Lee S.L."/>
            <person name="Shimizu K.K."/>
        </authorList>
    </citation>
    <scope>NUCLEOTIDE SEQUENCE [LARGE SCALE GENOMIC DNA]</scope>
    <source>
        <strain evidence="1">214</strain>
    </source>
</reference>
<dbReference type="EMBL" id="BPVZ01000043">
    <property type="protein sequence ID" value="GKV15254.1"/>
    <property type="molecule type" value="Genomic_DNA"/>
</dbReference>
<keyword evidence="2" id="KW-1185">Reference proteome</keyword>
<gene>
    <name evidence="1" type="ORF">SLEP1_g26050</name>
</gene>
<organism evidence="1 2">
    <name type="scientific">Rubroshorea leprosula</name>
    <dbReference type="NCBI Taxonomy" id="152421"/>
    <lineage>
        <taxon>Eukaryota</taxon>
        <taxon>Viridiplantae</taxon>
        <taxon>Streptophyta</taxon>
        <taxon>Embryophyta</taxon>
        <taxon>Tracheophyta</taxon>
        <taxon>Spermatophyta</taxon>
        <taxon>Magnoliopsida</taxon>
        <taxon>eudicotyledons</taxon>
        <taxon>Gunneridae</taxon>
        <taxon>Pentapetalae</taxon>
        <taxon>rosids</taxon>
        <taxon>malvids</taxon>
        <taxon>Malvales</taxon>
        <taxon>Dipterocarpaceae</taxon>
        <taxon>Rubroshorea</taxon>
    </lineage>
</organism>
<protein>
    <submittedName>
        <fullName evidence="1">Uncharacterized protein</fullName>
    </submittedName>
</protein>
<sequence>MEFILCYRGLMWIIFTRLESLAFLLIKPRESNFI</sequence>
<evidence type="ECO:0000313" key="2">
    <source>
        <dbReference type="Proteomes" id="UP001054252"/>
    </source>
</evidence>